<dbReference type="InterPro" id="IPR025682">
    <property type="entry name" value="CpXC_dom"/>
</dbReference>
<dbReference type="PANTHER" id="PTHR10098">
    <property type="entry name" value="RAPSYN-RELATED"/>
    <property type="match status" value="1"/>
</dbReference>
<comment type="caution">
    <text evidence="3">The sequence shown here is derived from an EMBL/GenBank/DDBJ whole genome shotgun (WGS) entry which is preliminary data.</text>
</comment>
<evidence type="ECO:0000259" key="2">
    <source>
        <dbReference type="Pfam" id="PF14353"/>
    </source>
</evidence>
<dbReference type="EMBL" id="JAYWVC010000263">
    <property type="protein sequence ID" value="MED7827730.1"/>
    <property type="molecule type" value="Genomic_DNA"/>
</dbReference>
<dbReference type="Pfam" id="PF14353">
    <property type="entry name" value="CpXC"/>
    <property type="match status" value="1"/>
</dbReference>
<sequence length="1372" mass="150413">MASYSIPYAFACPHCGAHNSTTSWVTVDIDERPDMAQRIRRGDIPGHTVCTGCESTLDLGHPLLVGRPGRRPELLLVPGRNMPPDNQREYVEAAMSLLARGWTGRTPLSHLDDNILPITADVLSYACDRDIEEDLHTWAAGELTAYEPEQARYHFWLDETARARWQVRVKAPTERLLAARTFDDIVRLVREAPELLDPKVDELLGEMLSTMMREYSPDEVVTVTHRRHVLRRCRRLGPEQALSGTISGPEVLVGALRLMPTVGEAVVHFGVGTPPRRERELSAEEECELLEAALFQMTPQEAELGAASRWGETLTLREELRLHLAERLCTSSSASDLWYAVWLYGLMDHRRAGTPAIWAFTRYRIGMTAARLHELAEPDCAARALAAFDDALAAVTPQAQPTFWAATARALADFTATCFEDLPAPDPHRISGLLATAVEIRGRDVDLVLALCHIGVVHTDGHRPQAEIDLVVRTLTNLLGGATAAGRLGPAARCHTLLGMALTKRAQTFGTYSDYRRAMEELTTAVELYRQTKNFDEFVTATLALAHIAVEDQVRDETVTALVHEARDHARKAGMRRRWAKLTNYLARLLLLDGDGDQYTDAEEALSLISLAERTFTREDSPAGWAALQIDRSAAAERGWLRKDPQYRAVVEESFARYAAAADVLDCRRHRAEWARLLTARASSHLVLARMSEEQGGSFAARKAERVLKEAASLLTDPGDRRAWARIQCLLAEALFLVGEREAGHSALSRASTVWSPEGPDPSAHGMVTLLKAEAHAAEGDHETALTEYAAASALFRSLGTNRQRRRAAAGLGRLLVRLGRFEEAVPELTAAIEALYREAAAITLPHVRERVLGEYGWIAAVAAEALVALDRLSEAVEVLESLRARLLRDAVDRHPQRYAHLSRERPDTYEAFSKAARWLTQLEGLAAQLTAKPAEFQDDGYHAVAERNLRDALREAGQKYAKARAALLGAEEPAVRSGLAARVSSTRHPLVYLFATASGCTALIVAGDRIESVKAAAPTDTELHALLYGDDSLGGIVALRPGTTAARRELRACLDRLAGISRSVSAVLQDFGATELTIVACGLLTALPLHAAAADGHCLLDEFTVSHAPSAATLLAARQTARSRRAEPKAMYVVDRHDGPPFAPVEVISIANTLPGEVIASEGRISSGHLLGSLRDRTHLHFACHGESTLDYPMYSHIRLSAETELTLIELALSTSLDGEQTPLRDTRLVVCSSCQSAVLAGTHAPEEVIGLPAGFLAVGVPAYIGTLWPVPDVAAYLVMSRFYARLLPQEPELRPLPAAAALRQAQLWLRDLTGRDLLDFLHGRALPVDSGTQLVEFARRYQDRKLYEDPANWAGYVLVGAHEAEIWTPS</sequence>
<feature type="domain" description="CHAT" evidence="1">
    <location>
        <begin position="1067"/>
        <end position="1363"/>
    </location>
</feature>
<gene>
    <name evidence="3" type="ORF">VXC91_39030</name>
</gene>
<dbReference type="RefSeq" id="WP_329512103.1">
    <property type="nucleotide sequence ID" value="NZ_BAAAYZ010000084.1"/>
</dbReference>
<dbReference type="Proteomes" id="UP001333996">
    <property type="component" value="Unassembled WGS sequence"/>
</dbReference>
<dbReference type="Pfam" id="PF13424">
    <property type="entry name" value="TPR_12"/>
    <property type="match status" value="1"/>
</dbReference>
<dbReference type="PANTHER" id="PTHR10098:SF108">
    <property type="entry name" value="TETRATRICOPEPTIDE REPEAT PROTEIN 28"/>
    <property type="match status" value="1"/>
</dbReference>
<dbReference type="InterPro" id="IPR011990">
    <property type="entry name" value="TPR-like_helical_dom_sf"/>
</dbReference>
<organism evidence="3 4">
    <name type="scientific">Streptomyces chiangmaiensis</name>
    <dbReference type="NCBI Taxonomy" id="766497"/>
    <lineage>
        <taxon>Bacteria</taxon>
        <taxon>Bacillati</taxon>
        <taxon>Actinomycetota</taxon>
        <taxon>Actinomycetes</taxon>
        <taxon>Kitasatosporales</taxon>
        <taxon>Streptomycetaceae</taxon>
        <taxon>Streptomyces</taxon>
    </lineage>
</organism>
<protein>
    <submittedName>
        <fullName evidence="3">CHAT domain-containing protein</fullName>
    </submittedName>
</protein>
<dbReference type="SUPFAM" id="SSF48452">
    <property type="entry name" value="TPR-like"/>
    <property type="match status" value="1"/>
</dbReference>
<dbReference type="InterPro" id="IPR024983">
    <property type="entry name" value="CHAT_dom"/>
</dbReference>
<dbReference type="Pfam" id="PF12770">
    <property type="entry name" value="CHAT"/>
    <property type="match status" value="1"/>
</dbReference>
<feature type="domain" description="CpXC" evidence="2">
    <location>
        <begin position="11"/>
        <end position="82"/>
    </location>
</feature>
<accession>A0ABU7FUF9</accession>
<evidence type="ECO:0000313" key="4">
    <source>
        <dbReference type="Proteomes" id="UP001333996"/>
    </source>
</evidence>
<proteinExistence type="predicted"/>
<reference evidence="3" key="1">
    <citation type="submission" date="2024-01" db="EMBL/GenBank/DDBJ databases">
        <title>First draft genome sequence data of TA4-1, the type strain of Gram-positive actinobacterium Streptomyces chiangmaiensis.</title>
        <authorList>
            <person name="Yasawong M."/>
            <person name="Nantapong N."/>
        </authorList>
    </citation>
    <scope>NUCLEOTIDE SEQUENCE</scope>
    <source>
        <strain evidence="3">TA4-1</strain>
    </source>
</reference>
<dbReference type="Gene3D" id="1.25.40.10">
    <property type="entry name" value="Tetratricopeptide repeat domain"/>
    <property type="match status" value="1"/>
</dbReference>
<name>A0ABU7FUF9_9ACTN</name>
<keyword evidence="4" id="KW-1185">Reference proteome</keyword>
<evidence type="ECO:0000313" key="3">
    <source>
        <dbReference type="EMBL" id="MED7827730.1"/>
    </source>
</evidence>
<evidence type="ECO:0000259" key="1">
    <source>
        <dbReference type="Pfam" id="PF12770"/>
    </source>
</evidence>